<dbReference type="SUPFAM" id="SSF158446">
    <property type="entry name" value="IVS-encoded protein-like"/>
    <property type="match status" value="1"/>
</dbReference>
<dbReference type="Proteomes" id="UP000178099">
    <property type="component" value="Unassembled WGS sequence"/>
</dbReference>
<dbReference type="Pfam" id="PF05635">
    <property type="entry name" value="23S_rRNA_IVP"/>
    <property type="match status" value="1"/>
</dbReference>
<dbReference type="PANTHER" id="PTHR38471:SF2">
    <property type="entry name" value="FOUR HELIX BUNDLE PROTEIN"/>
    <property type="match status" value="1"/>
</dbReference>
<reference evidence="1 2" key="1">
    <citation type="journal article" date="2016" name="Nat. Commun.">
        <title>Thousands of microbial genomes shed light on interconnected biogeochemical processes in an aquifer system.</title>
        <authorList>
            <person name="Anantharaman K."/>
            <person name="Brown C.T."/>
            <person name="Hug L.A."/>
            <person name="Sharon I."/>
            <person name="Castelle C.J."/>
            <person name="Probst A.J."/>
            <person name="Thomas B.C."/>
            <person name="Singh A."/>
            <person name="Wilkins M.J."/>
            <person name="Karaoz U."/>
            <person name="Brodie E.L."/>
            <person name="Williams K.H."/>
            <person name="Hubbard S.S."/>
            <person name="Banfield J.F."/>
        </authorList>
    </citation>
    <scope>NUCLEOTIDE SEQUENCE [LARGE SCALE GENOMIC DNA]</scope>
</reference>
<dbReference type="CDD" id="cd16377">
    <property type="entry name" value="23S_rRNA_IVP_like"/>
    <property type="match status" value="1"/>
</dbReference>
<sequence>MEKKGYKDLIVWQKSMELVVLVYGLTDSFPESERYGLTSQIRRCAISIPSNIAEGSKRGTKKDFRHFLLMSFGSGAELETQLEIAKRLSYIKNAKKYQEALLLLGEVMRMLSAMVNRSN</sequence>
<evidence type="ECO:0000313" key="2">
    <source>
        <dbReference type="Proteomes" id="UP000178099"/>
    </source>
</evidence>
<accession>A0A1G2D7V2</accession>
<dbReference type="PANTHER" id="PTHR38471">
    <property type="entry name" value="FOUR HELIX BUNDLE PROTEIN"/>
    <property type="match status" value="1"/>
</dbReference>
<dbReference type="NCBIfam" id="TIGR02436">
    <property type="entry name" value="four helix bundle protein"/>
    <property type="match status" value="1"/>
</dbReference>
<evidence type="ECO:0000313" key="1">
    <source>
        <dbReference type="EMBL" id="OGZ09633.1"/>
    </source>
</evidence>
<name>A0A1G2D7V2_9BACT</name>
<gene>
    <name evidence="1" type="ORF">A3D67_00955</name>
</gene>
<organism evidence="1 2">
    <name type="scientific">Candidatus Lloydbacteria bacterium RIFCSPHIGHO2_02_FULL_51_22</name>
    <dbReference type="NCBI Taxonomy" id="1798663"/>
    <lineage>
        <taxon>Bacteria</taxon>
        <taxon>Candidatus Lloydiibacteriota</taxon>
    </lineage>
</organism>
<comment type="caution">
    <text evidence="1">The sequence shown here is derived from an EMBL/GenBank/DDBJ whole genome shotgun (WGS) entry which is preliminary data.</text>
</comment>
<proteinExistence type="predicted"/>
<protein>
    <submittedName>
        <fullName evidence="1">Four helix bundle protein</fullName>
    </submittedName>
</protein>
<dbReference type="InterPro" id="IPR012657">
    <property type="entry name" value="23S_rRNA-intervening_sequence"/>
</dbReference>
<dbReference type="EMBL" id="MHLN01000048">
    <property type="protein sequence ID" value="OGZ09633.1"/>
    <property type="molecule type" value="Genomic_DNA"/>
</dbReference>
<dbReference type="Gene3D" id="1.20.1440.60">
    <property type="entry name" value="23S rRNA-intervening sequence"/>
    <property type="match status" value="1"/>
</dbReference>
<dbReference type="AlphaFoldDB" id="A0A1G2D7V2"/>
<dbReference type="InterPro" id="IPR036583">
    <property type="entry name" value="23S_rRNA_IVS_sf"/>
</dbReference>